<dbReference type="EMBL" id="AGVV01000065">
    <property type="protein sequence ID" value="EHK75203.1"/>
    <property type="molecule type" value="Genomic_DNA"/>
</dbReference>
<organism evidence="1 2">
    <name type="scientific">Sinorhizobium meliloti CCNWSX0020</name>
    <dbReference type="NCBI Taxonomy" id="1107881"/>
    <lineage>
        <taxon>Bacteria</taxon>
        <taxon>Pseudomonadati</taxon>
        <taxon>Pseudomonadota</taxon>
        <taxon>Alphaproteobacteria</taxon>
        <taxon>Hyphomicrobiales</taxon>
        <taxon>Rhizobiaceae</taxon>
        <taxon>Sinorhizobium/Ensifer group</taxon>
        <taxon>Sinorhizobium</taxon>
    </lineage>
</organism>
<protein>
    <submittedName>
        <fullName evidence="1">Uncharacterized protein</fullName>
    </submittedName>
</protein>
<dbReference type="Proteomes" id="UP000004038">
    <property type="component" value="Unassembled WGS sequence"/>
</dbReference>
<evidence type="ECO:0000313" key="2">
    <source>
        <dbReference type="Proteomes" id="UP000004038"/>
    </source>
</evidence>
<reference evidence="1 2" key="1">
    <citation type="journal article" date="2012" name="J. Bacteriol.">
        <title>Draft Genome Sequence of Sinorhizobium meliloti CCNWSX0020, a Nitrogen-Fixing Symbiont with Copper Tolerance Capability Isolated from Lead-Zinc Mine Tailings.</title>
        <authorList>
            <person name="Li Z."/>
            <person name="Ma Z."/>
            <person name="Hao X."/>
            <person name="Wei G."/>
        </authorList>
    </citation>
    <scope>NUCLEOTIDE SEQUENCE [LARGE SCALE GENOMIC DNA]</scope>
    <source>
        <strain evidence="1 2">CCNWSX0020</strain>
    </source>
</reference>
<evidence type="ECO:0000313" key="1">
    <source>
        <dbReference type="EMBL" id="EHK75203.1"/>
    </source>
</evidence>
<dbReference type="AlphaFoldDB" id="H0G660"/>
<name>H0G660_RHIML</name>
<accession>H0G660</accession>
<gene>
    <name evidence="1" type="ORF">SM0020_24885</name>
</gene>
<dbReference type="PATRIC" id="fig|1107881.3.peg.5042"/>
<proteinExistence type="predicted"/>
<sequence length="56" mass="6115">MADAKKTPVKLLYDVWFKDDERTPAGTVIEVAVSEAKKLIDDGKAERADPLPGDAE</sequence>
<dbReference type="RefSeq" id="WP_003533363.1">
    <property type="nucleotide sequence ID" value="NZ_AGVV01000065.1"/>
</dbReference>